<name>A0A2J7RNW7_9NEOP</name>
<dbReference type="SUPFAM" id="SSF56219">
    <property type="entry name" value="DNase I-like"/>
    <property type="match status" value="1"/>
</dbReference>
<dbReference type="InParanoid" id="A0A2J7RNW7"/>
<evidence type="ECO:0000313" key="1">
    <source>
        <dbReference type="EMBL" id="PNF42531.1"/>
    </source>
</evidence>
<dbReference type="InterPro" id="IPR036691">
    <property type="entry name" value="Endo/exonu/phosph_ase_sf"/>
</dbReference>
<reference evidence="1 2" key="1">
    <citation type="submission" date="2017-12" db="EMBL/GenBank/DDBJ databases">
        <title>Hemimetabolous genomes reveal molecular basis of termite eusociality.</title>
        <authorList>
            <person name="Harrison M.C."/>
            <person name="Jongepier E."/>
            <person name="Robertson H.M."/>
            <person name="Arning N."/>
            <person name="Bitard-Feildel T."/>
            <person name="Chao H."/>
            <person name="Childers C.P."/>
            <person name="Dinh H."/>
            <person name="Doddapaneni H."/>
            <person name="Dugan S."/>
            <person name="Gowin J."/>
            <person name="Greiner C."/>
            <person name="Han Y."/>
            <person name="Hu H."/>
            <person name="Hughes D.S.T."/>
            <person name="Huylmans A.-K."/>
            <person name="Kemena C."/>
            <person name="Kremer L.P.M."/>
            <person name="Lee S.L."/>
            <person name="Lopez-Ezquerra A."/>
            <person name="Mallet L."/>
            <person name="Monroy-Kuhn J.M."/>
            <person name="Moser A."/>
            <person name="Murali S.C."/>
            <person name="Muzny D.M."/>
            <person name="Otani S."/>
            <person name="Piulachs M.-D."/>
            <person name="Poelchau M."/>
            <person name="Qu J."/>
            <person name="Schaub F."/>
            <person name="Wada-Katsumata A."/>
            <person name="Worley K.C."/>
            <person name="Xie Q."/>
            <person name="Ylla G."/>
            <person name="Poulsen M."/>
            <person name="Gibbs R.A."/>
            <person name="Schal C."/>
            <person name="Richards S."/>
            <person name="Belles X."/>
            <person name="Korb J."/>
            <person name="Bornberg-Bauer E."/>
        </authorList>
    </citation>
    <scope>NUCLEOTIDE SEQUENCE [LARGE SCALE GENOMIC DNA]</scope>
    <source>
        <tissue evidence="1">Whole body</tissue>
    </source>
</reference>
<dbReference type="PANTHER" id="PTHR33776">
    <property type="entry name" value="ENDO/EXONUCLEASE/PHOSPHATASE DOMAIN-CONTAINING PROTEIN"/>
    <property type="match status" value="1"/>
</dbReference>
<sequence>MVEEKQCNNHTEVLKKNGFSIYHQNICGLANKTSEIYAHLYPELPQVLCFTEHHLNYSQIENVTIANYNLGTSYCRKSFIKGGVFIYLHNTLDYEPVSVNELCIDKAMEVCAVKCKFLYSTFCILAFYRSPSSNFSLFITQLEAVINKIYKPNLLMIVCGDFNINYLEDNKMKQQLNYILQSFTLSSVVYFPTRSCTTTQTLIDNIFIDITKFENYLISPVFNGLCDHDGQLLFVHQKEISRERTNLNLKIIRTFNNCSLDDFKLSLSFETWETVFNAVDNNIDSVFNNFVDVYLQIFNASFPKRKFTNIFPPNNG</sequence>
<gene>
    <name evidence="1" type="ORF">B7P43_G08112</name>
</gene>
<dbReference type="Proteomes" id="UP000235965">
    <property type="component" value="Unassembled WGS sequence"/>
</dbReference>
<accession>A0A2J7RNW7</accession>
<evidence type="ECO:0000313" key="2">
    <source>
        <dbReference type="Proteomes" id="UP000235965"/>
    </source>
</evidence>
<comment type="caution">
    <text evidence="1">The sequence shown here is derived from an EMBL/GenBank/DDBJ whole genome shotgun (WGS) entry which is preliminary data.</text>
</comment>
<protein>
    <recommendedName>
        <fullName evidence="3">Endonuclease/exonuclease/phosphatase domain-containing protein</fullName>
    </recommendedName>
</protein>
<dbReference type="Gene3D" id="3.60.10.10">
    <property type="entry name" value="Endonuclease/exonuclease/phosphatase"/>
    <property type="match status" value="1"/>
</dbReference>
<organism evidence="1 2">
    <name type="scientific">Cryptotermes secundus</name>
    <dbReference type="NCBI Taxonomy" id="105785"/>
    <lineage>
        <taxon>Eukaryota</taxon>
        <taxon>Metazoa</taxon>
        <taxon>Ecdysozoa</taxon>
        <taxon>Arthropoda</taxon>
        <taxon>Hexapoda</taxon>
        <taxon>Insecta</taxon>
        <taxon>Pterygota</taxon>
        <taxon>Neoptera</taxon>
        <taxon>Polyneoptera</taxon>
        <taxon>Dictyoptera</taxon>
        <taxon>Blattodea</taxon>
        <taxon>Blattoidea</taxon>
        <taxon>Termitoidae</taxon>
        <taxon>Kalotermitidae</taxon>
        <taxon>Cryptotermitinae</taxon>
        <taxon>Cryptotermes</taxon>
    </lineage>
</organism>
<keyword evidence="2" id="KW-1185">Reference proteome</keyword>
<proteinExistence type="predicted"/>
<dbReference type="PANTHER" id="PTHR33776:SF4">
    <property type="entry name" value="ENDONUCLEASE_EXONUCLEASE_PHOSPHATASE DOMAIN-CONTAINING PROTEIN"/>
    <property type="match status" value="1"/>
</dbReference>
<dbReference type="OrthoDB" id="6773291at2759"/>
<dbReference type="EMBL" id="NEVH01002146">
    <property type="protein sequence ID" value="PNF42531.1"/>
    <property type="molecule type" value="Genomic_DNA"/>
</dbReference>
<evidence type="ECO:0008006" key="3">
    <source>
        <dbReference type="Google" id="ProtNLM"/>
    </source>
</evidence>
<dbReference type="AlphaFoldDB" id="A0A2J7RNW7"/>